<dbReference type="SMART" id="SM00249">
    <property type="entry name" value="PHD"/>
    <property type="match status" value="3"/>
</dbReference>
<dbReference type="eggNOG" id="KOG0955">
    <property type="taxonomic scope" value="Eukaryota"/>
</dbReference>
<evidence type="ECO:0000313" key="10">
    <source>
        <dbReference type="Proteomes" id="UP000054350"/>
    </source>
</evidence>
<evidence type="ECO:0000259" key="7">
    <source>
        <dbReference type="PROSITE" id="PS51038"/>
    </source>
</evidence>
<dbReference type="InterPro" id="IPR019787">
    <property type="entry name" value="Znf_PHD-finger"/>
</dbReference>
<dbReference type="InterPro" id="IPR019786">
    <property type="entry name" value="Zinc_finger_PHD-type_CS"/>
</dbReference>
<proteinExistence type="predicted"/>
<feature type="compositionally biased region" description="Polar residues" evidence="5">
    <location>
        <begin position="31"/>
        <end position="41"/>
    </location>
</feature>
<feature type="domain" description="BAH" evidence="7">
    <location>
        <begin position="62"/>
        <end position="174"/>
    </location>
</feature>
<dbReference type="PANTHER" id="PTHR47672">
    <property type="entry name" value="E3 UBIQUITIN-PROTEIN LIGASE SNT2"/>
    <property type="match status" value="1"/>
</dbReference>
<dbReference type="CDD" id="cd15571">
    <property type="entry name" value="ePHD"/>
    <property type="match status" value="1"/>
</dbReference>
<dbReference type="GO" id="GO:0004842">
    <property type="term" value="F:ubiquitin-protein transferase activity"/>
    <property type="evidence" value="ECO:0007669"/>
    <property type="project" value="TreeGrafter"/>
</dbReference>
<feature type="region of interest" description="Disordered" evidence="5">
    <location>
        <begin position="1"/>
        <end position="52"/>
    </location>
</feature>
<reference evidence="10" key="2">
    <citation type="submission" date="2009-11" db="EMBL/GenBank/DDBJ databases">
        <title>The Genome Sequence of Allomyces macrogynus strain ATCC 38327.</title>
        <authorList>
            <consortium name="The Broad Institute Genome Sequencing Platform"/>
            <person name="Russ C."/>
            <person name="Cuomo C."/>
            <person name="Shea T."/>
            <person name="Young S.K."/>
            <person name="Zeng Q."/>
            <person name="Koehrsen M."/>
            <person name="Haas B."/>
            <person name="Borodovsky M."/>
            <person name="Guigo R."/>
            <person name="Alvarado L."/>
            <person name="Berlin A."/>
            <person name="Borenstein D."/>
            <person name="Chen Z."/>
            <person name="Engels R."/>
            <person name="Freedman E."/>
            <person name="Gellesch M."/>
            <person name="Goldberg J."/>
            <person name="Griggs A."/>
            <person name="Gujja S."/>
            <person name="Heiman D."/>
            <person name="Hepburn T."/>
            <person name="Howarth C."/>
            <person name="Jen D."/>
            <person name="Larson L."/>
            <person name="Lewis B."/>
            <person name="Mehta T."/>
            <person name="Park D."/>
            <person name="Pearson M."/>
            <person name="Roberts A."/>
            <person name="Saif S."/>
            <person name="Shenoy N."/>
            <person name="Sisk P."/>
            <person name="Stolte C."/>
            <person name="Sykes S."/>
            <person name="Walk T."/>
            <person name="White J."/>
            <person name="Yandava C."/>
            <person name="Burger G."/>
            <person name="Gray M.W."/>
            <person name="Holland P.W.H."/>
            <person name="King N."/>
            <person name="Lang F.B.F."/>
            <person name="Roger A.J."/>
            <person name="Ruiz-Trillo I."/>
            <person name="Lander E."/>
            <person name="Nusbaum C."/>
        </authorList>
    </citation>
    <scope>NUCLEOTIDE SEQUENCE [LARGE SCALE GENOMIC DNA]</scope>
    <source>
        <strain evidence="10">ATCC 38327</strain>
    </source>
</reference>
<gene>
    <name evidence="9" type="ORF">AMAG_09960</name>
</gene>
<organism evidence="9 10">
    <name type="scientific">Allomyces macrogynus (strain ATCC 38327)</name>
    <name type="common">Allomyces javanicus var. macrogynus</name>
    <dbReference type="NCBI Taxonomy" id="578462"/>
    <lineage>
        <taxon>Eukaryota</taxon>
        <taxon>Fungi</taxon>
        <taxon>Fungi incertae sedis</taxon>
        <taxon>Blastocladiomycota</taxon>
        <taxon>Blastocladiomycetes</taxon>
        <taxon>Blastocladiales</taxon>
        <taxon>Blastocladiaceae</taxon>
        <taxon>Allomyces</taxon>
    </lineage>
</organism>
<dbReference type="Gene3D" id="1.10.10.60">
    <property type="entry name" value="Homeodomain-like"/>
    <property type="match status" value="1"/>
</dbReference>
<evidence type="ECO:0000256" key="4">
    <source>
        <dbReference type="PROSITE-ProRule" id="PRU00146"/>
    </source>
</evidence>
<dbReference type="OMA" id="CAGCEKH"/>
<dbReference type="EMBL" id="GG745345">
    <property type="protein sequence ID" value="KNE64603.1"/>
    <property type="molecule type" value="Genomic_DNA"/>
</dbReference>
<dbReference type="GO" id="GO:0003682">
    <property type="term" value="F:chromatin binding"/>
    <property type="evidence" value="ECO:0007669"/>
    <property type="project" value="InterPro"/>
</dbReference>
<feature type="compositionally biased region" description="Low complexity" evidence="5">
    <location>
        <begin position="1253"/>
        <end position="1265"/>
    </location>
</feature>
<dbReference type="PANTHER" id="PTHR47672:SF1">
    <property type="entry name" value="E3 UBIQUITIN-PROTEIN LIGASE SNT2"/>
    <property type="match status" value="1"/>
</dbReference>
<dbReference type="PROSITE" id="PS50016">
    <property type="entry name" value="ZF_PHD_2"/>
    <property type="match status" value="1"/>
</dbReference>
<reference evidence="9 10" key="1">
    <citation type="submission" date="2009-11" db="EMBL/GenBank/DDBJ databases">
        <title>Annotation of Allomyces macrogynus ATCC 38327.</title>
        <authorList>
            <consortium name="The Broad Institute Genome Sequencing Platform"/>
            <person name="Russ C."/>
            <person name="Cuomo C."/>
            <person name="Burger G."/>
            <person name="Gray M.W."/>
            <person name="Holland P.W.H."/>
            <person name="King N."/>
            <person name="Lang F.B.F."/>
            <person name="Roger A.J."/>
            <person name="Ruiz-Trillo I."/>
            <person name="Young S.K."/>
            <person name="Zeng Q."/>
            <person name="Gargeya S."/>
            <person name="Fitzgerald M."/>
            <person name="Haas B."/>
            <person name="Abouelleil A."/>
            <person name="Alvarado L."/>
            <person name="Arachchi H.M."/>
            <person name="Berlin A."/>
            <person name="Chapman S.B."/>
            <person name="Gearin G."/>
            <person name="Goldberg J."/>
            <person name="Griggs A."/>
            <person name="Gujja S."/>
            <person name="Hansen M."/>
            <person name="Heiman D."/>
            <person name="Howarth C."/>
            <person name="Larimer J."/>
            <person name="Lui A."/>
            <person name="MacDonald P.J.P."/>
            <person name="McCowen C."/>
            <person name="Montmayeur A."/>
            <person name="Murphy C."/>
            <person name="Neiman D."/>
            <person name="Pearson M."/>
            <person name="Priest M."/>
            <person name="Roberts A."/>
            <person name="Saif S."/>
            <person name="Shea T."/>
            <person name="Sisk P."/>
            <person name="Stolte C."/>
            <person name="Sykes S."/>
            <person name="Wortman J."/>
            <person name="Nusbaum C."/>
            <person name="Birren B."/>
        </authorList>
    </citation>
    <scope>NUCLEOTIDE SEQUENCE [LARGE SCALE GENOMIC DNA]</scope>
    <source>
        <strain evidence="9 10">ATCC 38327</strain>
    </source>
</reference>
<dbReference type="Pfam" id="PF13832">
    <property type="entry name" value="zf-HC5HC2H_2"/>
    <property type="match status" value="1"/>
</dbReference>
<dbReference type="CDD" id="cd00167">
    <property type="entry name" value="SANT"/>
    <property type="match status" value="1"/>
</dbReference>
<feature type="compositionally biased region" description="Low complexity" evidence="5">
    <location>
        <begin position="710"/>
        <end position="728"/>
    </location>
</feature>
<keyword evidence="1" id="KW-0479">Metal-binding</keyword>
<dbReference type="GO" id="GO:0008270">
    <property type="term" value="F:zinc ion binding"/>
    <property type="evidence" value="ECO:0007669"/>
    <property type="project" value="UniProtKB-KW"/>
</dbReference>
<feature type="compositionally biased region" description="Basic and acidic residues" evidence="5">
    <location>
        <begin position="1339"/>
        <end position="1350"/>
    </location>
</feature>
<dbReference type="InterPro" id="IPR013083">
    <property type="entry name" value="Znf_RING/FYVE/PHD"/>
</dbReference>
<evidence type="ECO:0000256" key="1">
    <source>
        <dbReference type="ARBA" id="ARBA00022723"/>
    </source>
</evidence>
<feature type="domain" description="PHD-type" evidence="8">
    <location>
        <begin position="866"/>
        <end position="992"/>
    </location>
</feature>
<dbReference type="STRING" id="578462.A0A0L0SPY8"/>
<evidence type="ECO:0000259" key="8">
    <source>
        <dbReference type="PROSITE" id="PS51805"/>
    </source>
</evidence>
<feature type="region of interest" description="Disordered" evidence="5">
    <location>
        <begin position="1305"/>
        <end position="1380"/>
    </location>
</feature>
<dbReference type="GO" id="GO:0048189">
    <property type="term" value="C:Lid2 complex"/>
    <property type="evidence" value="ECO:0007669"/>
    <property type="project" value="TreeGrafter"/>
</dbReference>
<dbReference type="InterPro" id="IPR029617">
    <property type="entry name" value="Snt2"/>
</dbReference>
<dbReference type="InterPro" id="IPR034732">
    <property type="entry name" value="EPHD"/>
</dbReference>
<keyword evidence="2 4" id="KW-0863">Zinc-finger</keyword>
<dbReference type="SMART" id="SM00439">
    <property type="entry name" value="BAH"/>
    <property type="match status" value="1"/>
</dbReference>
<dbReference type="PROSITE" id="PS51805">
    <property type="entry name" value="EPHD"/>
    <property type="match status" value="1"/>
</dbReference>
<dbReference type="InterPro" id="IPR011011">
    <property type="entry name" value="Znf_FYVE_PHD"/>
</dbReference>
<feature type="compositionally biased region" description="Basic residues" evidence="5">
    <location>
        <begin position="1"/>
        <end position="10"/>
    </location>
</feature>
<feature type="region of interest" description="Disordered" evidence="5">
    <location>
        <begin position="1243"/>
        <end position="1274"/>
    </location>
</feature>
<feature type="compositionally biased region" description="Low complexity" evidence="5">
    <location>
        <begin position="787"/>
        <end position="801"/>
    </location>
</feature>
<dbReference type="Proteomes" id="UP000054350">
    <property type="component" value="Unassembled WGS sequence"/>
</dbReference>
<dbReference type="Pfam" id="PF01426">
    <property type="entry name" value="BAH"/>
    <property type="match status" value="1"/>
</dbReference>
<protein>
    <submittedName>
        <fullName evidence="9">Uncharacterized protein</fullName>
    </submittedName>
</protein>
<dbReference type="SUPFAM" id="SSF57903">
    <property type="entry name" value="FYVE/PHD zinc finger"/>
    <property type="match status" value="2"/>
</dbReference>
<dbReference type="Gene3D" id="2.30.30.490">
    <property type="match status" value="1"/>
</dbReference>
<feature type="compositionally biased region" description="Low complexity" evidence="5">
    <location>
        <begin position="1359"/>
        <end position="1372"/>
    </location>
</feature>
<evidence type="ECO:0000313" key="9">
    <source>
        <dbReference type="EMBL" id="KNE64603.1"/>
    </source>
</evidence>
<keyword evidence="10" id="KW-1185">Reference proteome</keyword>
<sequence>MASRPSTRRKAAQERAAAAKARSSDRKDTKPATSAKSSSVETEPAGASSVPSPVTSVVVRAVEYKLNDYVLLRSETPGEPHYIGRIMAFPDKRRVRVAWFYRPQDVLNHTKSYPARLLVASMHSDINPVRSIVEKCTLTHLNDIDDLEAYTAKDRTFYFHQLFDRFTKRVYDVIPAASVTNRPAEVLRRLRQFPYILVEEGRDKELKTGYSECRRCAQWVPKGDALECFSCHAVYHNTCLDLSKPKVGYQWQCHYCAVGAAPPAEPALPHFPEDDALAAMQDDPPTAVTPPDSFPFTYFGVHCSNADAFELDVHHPLYPRLASRIASRFQAAIPKFEDPSAAAAAAGNATNAAGAHKRKVSASASATLAWANRRRKSGVPAQEPTHRLVALRHMGVAPGTTLAEYFVSLPDRGDETGLQWQMPDGMEEAVAAYDAQVRVQVAACNDHPTATLDRAMFELHHAQYDAAKALAVMTQLTTADILGGTYPSALHTEIAAARGLDSGDPPTALCARGDADWTENEQAQFVAGVEAHGFDLHAIAATIPTKPMAAIVLYLYRNKQTPAIQQALRVFLAEHDIIDHAYLESAAKSSPAAALSTTAIPTAATTGRVRDDDESSLSSESEAETCQATKCSLCKVKAPRYLQTTLSLSAADRKEDKTVTGHESAHGIPTPASAHVLCEPCGQYWLRYGGFPPADVRGSATLPKRRAARPVKAAPTLPVTSSPLSSSPSPAPVPAPPTKRGNDEAMDVDSEEPPAPPPKRRRGRTSSTVATASTLSRDPSPPPAVMTAASNASSSRRATPPAWTPPPLATACALCTEGDNLLHCADCGLAVHATCARLSEADLAAAGARWRCGPCQNRRQPTTALVDTCLLCPSSHPRTPPTLMRRTAKHHWVHFACALWTPEIKFTAGESLDRVTGLDEIPKARWDATCSLCRTPGGAVVACAQQACPAQFHVACAHRTAQFFGLVEMNERTGRKSGKAAPQPAIWCRHHVVPDAQLALPDAYKNVTTVPGGSGTPAAGKRRGRTSKALTGAAAASAAAAAAAAAAAMPVDMASLPPLTDLKMVTGETVHFITHEIVQQVLAYATSAKIPKLRKRTPPLLAAMNALAPPTTAATAKPASGVAASTRGAGRAAAEGPKTILDLIAGSGSGGGPITIGASANAAAAAAAVNEEVAQATPVVLAASADTTGGLKIKLKLGAAAARGDESVQVCAVCSGRTSMWWFDVQDSVWSVLHPHEAAAARKDTAATHAAEDSTAATSAAAADAMDVDKPVNDDEDMDEYEEVEDDDDVHVPDVSTLPPLLLGVPGEESAEPRAPSPPMPRAVSPVPITPNEGPAIDRAMDGHEEHGSGDEAMEMDESAAVSASTSAAVPSHAKPTSGRKCLACLAAGK</sequence>
<dbReference type="Gene3D" id="3.30.40.10">
    <property type="entry name" value="Zinc/RING finger domain, C3HC4 (zinc finger)"/>
    <property type="match status" value="3"/>
</dbReference>
<dbReference type="InterPro" id="IPR001965">
    <property type="entry name" value="Znf_PHD"/>
</dbReference>
<name>A0A0L0SPY8_ALLM3</name>
<evidence type="ECO:0000256" key="2">
    <source>
        <dbReference type="ARBA" id="ARBA00022771"/>
    </source>
</evidence>
<feature type="domain" description="PHD-type" evidence="6">
    <location>
        <begin position="809"/>
        <end position="858"/>
    </location>
</feature>
<dbReference type="VEuPathDB" id="FungiDB:AMAG_09960"/>
<feature type="compositionally biased region" description="Low complexity" evidence="5">
    <location>
        <begin position="765"/>
        <end position="777"/>
    </location>
</feature>
<feature type="compositionally biased region" description="Basic and acidic residues" evidence="5">
    <location>
        <begin position="1243"/>
        <end position="1252"/>
    </location>
</feature>
<dbReference type="OrthoDB" id="336088at2759"/>
<keyword evidence="3" id="KW-0862">Zinc</keyword>
<dbReference type="InterPro" id="IPR043151">
    <property type="entry name" value="BAH_sf"/>
</dbReference>
<dbReference type="PROSITE" id="PS51038">
    <property type="entry name" value="BAH"/>
    <property type="match status" value="1"/>
</dbReference>
<accession>A0A0L0SPY8</accession>
<evidence type="ECO:0000256" key="3">
    <source>
        <dbReference type="ARBA" id="ARBA00022833"/>
    </source>
</evidence>
<evidence type="ECO:0000256" key="5">
    <source>
        <dbReference type="SAM" id="MobiDB-lite"/>
    </source>
</evidence>
<feature type="region of interest" description="Disordered" evidence="5">
    <location>
        <begin position="702"/>
        <end position="803"/>
    </location>
</feature>
<dbReference type="GO" id="GO:0036205">
    <property type="term" value="P:histone catabolic process"/>
    <property type="evidence" value="ECO:0007669"/>
    <property type="project" value="TreeGrafter"/>
</dbReference>
<dbReference type="InterPro" id="IPR001025">
    <property type="entry name" value="BAH_dom"/>
</dbReference>
<dbReference type="InterPro" id="IPR001005">
    <property type="entry name" value="SANT/Myb"/>
</dbReference>
<dbReference type="PROSITE" id="PS01359">
    <property type="entry name" value="ZF_PHD_1"/>
    <property type="match status" value="2"/>
</dbReference>
<evidence type="ECO:0000259" key="6">
    <source>
        <dbReference type="PROSITE" id="PS50016"/>
    </source>
</evidence>